<name>A0AAV7QUQ5_PLEWA</name>
<evidence type="ECO:0000313" key="3">
    <source>
        <dbReference type="Proteomes" id="UP001066276"/>
    </source>
</evidence>
<keyword evidence="3" id="KW-1185">Reference proteome</keyword>
<evidence type="ECO:0000313" key="2">
    <source>
        <dbReference type="EMBL" id="KAJ1144239.1"/>
    </source>
</evidence>
<comment type="caution">
    <text evidence="2">The sequence shown here is derived from an EMBL/GenBank/DDBJ whole genome shotgun (WGS) entry which is preliminary data.</text>
</comment>
<accession>A0AAV7QUQ5</accession>
<reference evidence="2" key="1">
    <citation type="journal article" date="2022" name="bioRxiv">
        <title>Sequencing and chromosome-scale assembly of the giantPleurodeles waltlgenome.</title>
        <authorList>
            <person name="Brown T."/>
            <person name="Elewa A."/>
            <person name="Iarovenko S."/>
            <person name="Subramanian E."/>
            <person name="Araus A.J."/>
            <person name="Petzold A."/>
            <person name="Susuki M."/>
            <person name="Suzuki K.-i.T."/>
            <person name="Hayashi T."/>
            <person name="Toyoda A."/>
            <person name="Oliveira C."/>
            <person name="Osipova E."/>
            <person name="Leigh N.D."/>
            <person name="Simon A."/>
            <person name="Yun M.H."/>
        </authorList>
    </citation>
    <scope>NUCLEOTIDE SEQUENCE</scope>
    <source>
        <strain evidence="2">20211129_DDA</strain>
        <tissue evidence="2">Liver</tissue>
    </source>
</reference>
<feature type="region of interest" description="Disordered" evidence="1">
    <location>
        <begin position="87"/>
        <end position="108"/>
    </location>
</feature>
<proteinExistence type="predicted"/>
<dbReference type="EMBL" id="JANPWB010000010">
    <property type="protein sequence ID" value="KAJ1144239.1"/>
    <property type="molecule type" value="Genomic_DNA"/>
</dbReference>
<sequence>MECGDPQARMPQLHETETHRCLVASIDDQGACNMDPNSLAGTDAIMAELRVRFRAINGHFDTLAKCLDTLEGRTDCHKNHLDAAEGRVSDLEDGSVQSLKRMEPMEKL</sequence>
<gene>
    <name evidence="2" type="ORF">NDU88_010540</name>
</gene>
<dbReference type="Proteomes" id="UP001066276">
    <property type="component" value="Chromosome 6"/>
</dbReference>
<protein>
    <submittedName>
        <fullName evidence="2">Uncharacterized protein</fullName>
    </submittedName>
</protein>
<organism evidence="2 3">
    <name type="scientific">Pleurodeles waltl</name>
    <name type="common">Iberian ribbed newt</name>
    <dbReference type="NCBI Taxonomy" id="8319"/>
    <lineage>
        <taxon>Eukaryota</taxon>
        <taxon>Metazoa</taxon>
        <taxon>Chordata</taxon>
        <taxon>Craniata</taxon>
        <taxon>Vertebrata</taxon>
        <taxon>Euteleostomi</taxon>
        <taxon>Amphibia</taxon>
        <taxon>Batrachia</taxon>
        <taxon>Caudata</taxon>
        <taxon>Salamandroidea</taxon>
        <taxon>Salamandridae</taxon>
        <taxon>Pleurodelinae</taxon>
        <taxon>Pleurodeles</taxon>
    </lineage>
</organism>
<evidence type="ECO:0000256" key="1">
    <source>
        <dbReference type="SAM" id="MobiDB-lite"/>
    </source>
</evidence>
<dbReference type="AlphaFoldDB" id="A0AAV7QUQ5"/>